<accession>A0AAD7W0Q0</accession>
<dbReference type="EMBL" id="JAINUG010000443">
    <property type="protein sequence ID" value="KAJ8371582.1"/>
    <property type="molecule type" value="Genomic_DNA"/>
</dbReference>
<reference evidence="2" key="1">
    <citation type="journal article" date="2023" name="Science">
        <title>Genome structures resolve the early diversification of teleost fishes.</title>
        <authorList>
            <person name="Parey E."/>
            <person name="Louis A."/>
            <person name="Montfort J."/>
            <person name="Bouchez O."/>
            <person name="Roques C."/>
            <person name="Iampietro C."/>
            <person name="Lluch J."/>
            <person name="Castinel A."/>
            <person name="Donnadieu C."/>
            <person name="Desvignes T."/>
            <person name="Floi Bucao C."/>
            <person name="Jouanno E."/>
            <person name="Wen M."/>
            <person name="Mejri S."/>
            <person name="Dirks R."/>
            <person name="Jansen H."/>
            <person name="Henkel C."/>
            <person name="Chen W.J."/>
            <person name="Zahm M."/>
            <person name="Cabau C."/>
            <person name="Klopp C."/>
            <person name="Thompson A.W."/>
            <person name="Robinson-Rechavi M."/>
            <person name="Braasch I."/>
            <person name="Lecointre G."/>
            <person name="Bobe J."/>
            <person name="Postlethwait J.H."/>
            <person name="Berthelot C."/>
            <person name="Roest Crollius H."/>
            <person name="Guiguen Y."/>
        </authorList>
    </citation>
    <scope>NUCLEOTIDE SEQUENCE</scope>
    <source>
        <strain evidence="2">NC1722</strain>
    </source>
</reference>
<proteinExistence type="predicted"/>
<name>A0AAD7W0Q0_9TELE</name>
<dbReference type="Proteomes" id="UP001221898">
    <property type="component" value="Unassembled WGS sequence"/>
</dbReference>
<sequence length="144" mass="15418">MLWFLAHCGPRLKYRWRVPAHSFLLLSSLGGAAGKRLDWSKAIAAGAALKAHDWVISAAGGLEFTRTGNASRQGPRTIRPQRVRMRCAGTGGSQGAWGQAEDLTAGAPPRGLSQLYGTDQLKTVHGNVVRFTADVDHKGFVPGL</sequence>
<keyword evidence="3" id="KW-1185">Reference proteome</keyword>
<comment type="caution">
    <text evidence="2">The sequence shown here is derived from an EMBL/GenBank/DDBJ whole genome shotgun (WGS) entry which is preliminary data.</text>
</comment>
<feature type="chain" id="PRO_5042013891" evidence="1">
    <location>
        <begin position="35"/>
        <end position="144"/>
    </location>
</feature>
<evidence type="ECO:0000313" key="2">
    <source>
        <dbReference type="EMBL" id="KAJ8371582.1"/>
    </source>
</evidence>
<protein>
    <submittedName>
        <fullName evidence="2">Uncharacterized protein</fullName>
    </submittedName>
</protein>
<organism evidence="2 3">
    <name type="scientific">Aldrovandia affinis</name>
    <dbReference type="NCBI Taxonomy" id="143900"/>
    <lineage>
        <taxon>Eukaryota</taxon>
        <taxon>Metazoa</taxon>
        <taxon>Chordata</taxon>
        <taxon>Craniata</taxon>
        <taxon>Vertebrata</taxon>
        <taxon>Euteleostomi</taxon>
        <taxon>Actinopterygii</taxon>
        <taxon>Neopterygii</taxon>
        <taxon>Teleostei</taxon>
        <taxon>Notacanthiformes</taxon>
        <taxon>Halosauridae</taxon>
        <taxon>Aldrovandia</taxon>
    </lineage>
</organism>
<feature type="signal peptide" evidence="1">
    <location>
        <begin position="1"/>
        <end position="34"/>
    </location>
</feature>
<gene>
    <name evidence="2" type="ORF">AAFF_G00306940</name>
</gene>
<dbReference type="AlphaFoldDB" id="A0AAD7W0Q0"/>
<evidence type="ECO:0000313" key="3">
    <source>
        <dbReference type="Proteomes" id="UP001221898"/>
    </source>
</evidence>
<evidence type="ECO:0000256" key="1">
    <source>
        <dbReference type="SAM" id="SignalP"/>
    </source>
</evidence>
<keyword evidence="1" id="KW-0732">Signal</keyword>